<dbReference type="Pfam" id="PF10719">
    <property type="entry name" value="ComFB"/>
    <property type="match status" value="1"/>
</dbReference>
<dbReference type="OrthoDB" id="5616024at2"/>
<organism evidence="1 2">
    <name type="scientific">Thermoclostridium stercorarium subsp. thermolacticum DSM 2910</name>
    <dbReference type="NCBI Taxonomy" id="1121336"/>
    <lineage>
        <taxon>Bacteria</taxon>
        <taxon>Bacillati</taxon>
        <taxon>Bacillota</taxon>
        <taxon>Clostridia</taxon>
        <taxon>Eubacteriales</taxon>
        <taxon>Oscillospiraceae</taxon>
        <taxon>Thermoclostridium</taxon>
    </lineage>
</organism>
<sequence length="89" mass="10364">MELKNYMEEIVFNFIDDVLKDIDMCKCDICKLDVAAKALNELPPQYFVTEKGEVYSKINNLRLQFEVDVISAITRAAEVVRKKPRHDIK</sequence>
<dbReference type="Proteomes" id="UP000092971">
    <property type="component" value="Chromosome"/>
</dbReference>
<dbReference type="InterPro" id="IPR019657">
    <property type="entry name" value="ComFB"/>
</dbReference>
<protein>
    <submittedName>
        <fullName evidence="1">Competence protein ComF</fullName>
    </submittedName>
</protein>
<evidence type="ECO:0000313" key="1">
    <source>
        <dbReference type="EMBL" id="ANW98627.1"/>
    </source>
</evidence>
<dbReference type="EMBL" id="CP014672">
    <property type="protein sequence ID" value="ANW98627.1"/>
    <property type="molecule type" value="Genomic_DNA"/>
</dbReference>
<name>A0A1B1YD06_THEST</name>
<evidence type="ECO:0000313" key="2">
    <source>
        <dbReference type="Proteomes" id="UP000092971"/>
    </source>
</evidence>
<reference evidence="1 2" key="1">
    <citation type="submission" date="2016-02" db="EMBL/GenBank/DDBJ databases">
        <title>Comparison of Clostridium stercorarium subspecies using comparative genomics and transcriptomics.</title>
        <authorList>
            <person name="Schellenberg J."/>
            <person name="Thallinger G."/>
            <person name="Levin D.B."/>
            <person name="Zhang X."/>
            <person name="Alvare G."/>
            <person name="Fristensky B."/>
            <person name="Sparling R."/>
        </authorList>
    </citation>
    <scope>NUCLEOTIDE SEQUENCE [LARGE SCALE GENOMIC DNA]</scope>
    <source>
        <strain evidence="1 2">DSM 2910</strain>
    </source>
</reference>
<dbReference type="RefSeq" id="WP_015358953.1">
    <property type="nucleotide sequence ID" value="NZ_CP014672.1"/>
</dbReference>
<dbReference type="AlphaFoldDB" id="A0A1B1YD06"/>
<proteinExistence type="predicted"/>
<accession>A0A1B1YD06</accession>
<gene>
    <name evidence="1" type="ORF">CSTERTH_06055</name>
</gene>